<dbReference type="Proteomes" id="UP000719412">
    <property type="component" value="Unassembled WGS sequence"/>
</dbReference>
<name>A0A8J6HWR4_TENMO</name>
<dbReference type="AlphaFoldDB" id="A0A8J6HWR4"/>
<accession>A0A8J6HWR4</accession>
<evidence type="ECO:0000313" key="1">
    <source>
        <dbReference type="EMBL" id="KAH0821216.1"/>
    </source>
</evidence>
<dbReference type="EMBL" id="JABDTM020008939">
    <property type="protein sequence ID" value="KAH0821216.1"/>
    <property type="molecule type" value="Genomic_DNA"/>
</dbReference>
<keyword evidence="2" id="KW-1185">Reference proteome</keyword>
<reference evidence="1" key="1">
    <citation type="journal article" date="2020" name="J Insects Food Feed">
        <title>The yellow mealworm (Tenebrio molitor) genome: a resource for the emerging insects as food and feed industry.</title>
        <authorList>
            <person name="Eriksson T."/>
            <person name="Andere A."/>
            <person name="Kelstrup H."/>
            <person name="Emery V."/>
            <person name="Picard C."/>
        </authorList>
    </citation>
    <scope>NUCLEOTIDE SEQUENCE</scope>
    <source>
        <strain evidence="1">Stoneville</strain>
        <tissue evidence="1">Whole head</tissue>
    </source>
</reference>
<proteinExistence type="predicted"/>
<reference evidence="1" key="2">
    <citation type="submission" date="2021-08" db="EMBL/GenBank/DDBJ databases">
        <authorList>
            <person name="Eriksson T."/>
        </authorList>
    </citation>
    <scope>NUCLEOTIDE SEQUENCE</scope>
    <source>
        <strain evidence="1">Stoneville</strain>
        <tissue evidence="1">Whole head</tissue>
    </source>
</reference>
<evidence type="ECO:0000313" key="2">
    <source>
        <dbReference type="Proteomes" id="UP000719412"/>
    </source>
</evidence>
<organism evidence="1 2">
    <name type="scientific">Tenebrio molitor</name>
    <name type="common">Yellow mealworm beetle</name>
    <dbReference type="NCBI Taxonomy" id="7067"/>
    <lineage>
        <taxon>Eukaryota</taxon>
        <taxon>Metazoa</taxon>
        <taxon>Ecdysozoa</taxon>
        <taxon>Arthropoda</taxon>
        <taxon>Hexapoda</taxon>
        <taxon>Insecta</taxon>
        <taxon>Pterygota</taxon>
        <taxon>Neoptera</taxon>
        <taxon>Endopterygota</taxon>
        <taxon>Coleoptera</taxon>
        <taxon>Polyphaga</taxon>
        <taxon>Cucujiformia</taxon>
        <taxon>Tenebrionidae</taxon>
        <taxon>Tenebrio</taxon>
    </lineage>
</organism>
<comment type="caution">
    <text evidence="1">The sequence shown here is derived from an EMBL/GenBank/DDBJ whole genome shotgun (WGS) entry which is preliminary data.</text>
</comment>
<sequence>MLECGQEFHQTSSAYLANFSPNQILVYDSNFISNVGDKDSPSFFENFSSFVPTCLRDRPVFGVTRAFSLVQVPRASTWNLITWECILDTPPTSCPKKSPTVLAQIPSIVYPELYNCKAFPIIPVDDELAELLDLDLDELEKLQSKKVVFLQKDVPKVANFLDKFSSSYDLSYNDFPKCYERNIPRLLESGQEFHQPSSAYVPNFDNITKSGVMDDKMREWDLDKKSTRHIYSSDYKRDFKAPKAADYVFKRYRIKLPPNDQNASFRMLNLGEKAEKVVEFDTEVFYHGRPGEGTVEHDDFVWIHVDSPGAKP</sequence>
<gene>
    <name evidence="1" type="ORF">GEV33_001575</name>
</gene>
<protein>
    <submittedName>
        <fullName evidence="1">Uncharacterized protein</fullName>
    </submittedName>
</protein>